<feature type="region of interest" description="Disordered" evidence="1">
    <location>
        <begin position="1"/>
        <end position="27"/>
    </location>
</feature>
<comment type="caution">
    <text evidence="2">The sequence shown here is derived from an EMBL/GenBank/DDBJ whole genome shotgun (WGS) entry which is preliminary data.</text>
</comment>
<organism evidence="2 3">
    <name type="scientific">Tumebacillus lipolyticus</name>
    <dbReference type="NCBI Taxonomy" id="1280370"/>
    <lineage>
        <taxon>Bacteria</taxon>
        <taxon>Bacillati</taxon>
        <taxon>Bacillota</taxon>
        <taxon>Bacilli</taxon>
        <taxon>Bacillales</taxon>
        <taxon>Alicyclobacillaceae</taxon>
        <taxon>Tumebacillus</taxon>
    </lineage>
</organism>
<dbReference type="Proteomes" id="UP001597343">
    <property type="component" value="Unassembled WGS sequence"/>
</dbReference>
<sequence>MMRFPTKQFLRSSQQADSVGQPNRSPTIHSSNMIMQMQKRLGNRATLQFLQSQLQPTGSAVAQGKFEDDAGTRFDSEADLSGLQIVPSAKLKAMTNSQEKYWISTQADLVTYNGGQAVRMLPDKKHIIGETHGDGKFDRETAPWPNVKRMREGIKNIDDASVVTAYNQNKKPADAPLEEEMGDLTAGKDLALEDYNAYSITQLAIINQKFRASKDLKLIQQDFVSAVECAEPFKILFNYFQIGLPLLKKQQRSERETLYVNVASVVADHLTAFGDLRDIVGQKKGSSALSQDQIFAIEDLLGGVIKELYKLVAADDTRGGMAKLFFDHPLVKMNKGHKVDGDVLDQVQALNEGNPFREAAMVRRINAASAPLFVQIGKAHVNRVKAQVSNAEGYQDGDDFKTKTTYQP</sequence>
<accession>A0ABW5A108</accession>
<evidence type="ECO:0000313" key="3">
    <source>
        <dbReference type="Proteomes" id="UP001597343"/>
    </source>
</evidence>
<evidence type="ECO:0000313" key="2">
    <source>
        <dbReference type="EMBL" id="MFD2171221.1"/>
    </source>
</evidence>
<protein>
    <submittedName>
        <fullName evidence="2">Uncharacterized protein</fullName>
    </submittedName>
</protein>
<proteinExistence type="predicted"/>
<keyword evidence="3" id="KW-1185">Reference proteome</keyword>
<gene>
    <name evidence="2" type="ORF">ACFSOY_14730</name>
</gene>
<reference evidence="3" key="1">
    <citation type="journal article" date="2019" name="Int. J. Syst. Evol. Microbiol.">
        <title>The Global Catalogue of Microorganisms (GCM) 10K type strain sequencing project: providing services to taxonomists for standard genome sequencing and annotation.</title>
        <authorList>
            <consortium name="The Broad Institute Genomics Platform"/>
            <consortium name="The Broad Institute Genome Sequencing Center for Infectious Disease"/>
            <person name="Wu L."/>
            <person name="Ma J."/>
        </authorList>
    </citation>
    <scope>NUCLEOTIDE SEQUENCE [LARGE SCALE GENOMIC DNA]</scope>
    <source>
        <strain evidence="3">CGMCC 1.13574</strain>
    </source>
</reference>
<dbReference type="RefSeq" id="WP_386047851.1">
    <property type="nucleotide sequence ID" value="NZ_JBHUIO010000009.1"/>
</dbReference>
<evidence type="ECO:0000256" key="1">
    <source>
        <dbReference type="SAM" id="MobiDB-lite"/>
    </source>
</evidence>
<feature type="compositionally biased region" description="Polar residues" evidence="1">
    <location>
        <begin position="9"/>
        <end position="27"/>
    </location>
</feature>
<dbReference type="EMBL" id="JBHUIO010000009">
    <property type="protein sequence ID" value="MFD2171221.1"/>
    <property type="molecule type" value="Genomic_DNA"/>
</dbReference>
<name>A0ABW5A108_9BACL</name>